<dbReference type="InterPro" id="IPR007083">
    <property type="entry name" value="RNA_pol_Rpb1_4"/>
</dbReference>
<evidence type="ECO:0000256" key="8">
    <source>
        <dbReference type="ARBA" id="ARBA00022842"/>
    </source>
</evidence>
<evidence type="ECO:0000256" key="10">
    <source>
        <dbReference type="ARBA" id="ARBA00023242"/>
    </source>
</evidence>
<evidence type="ECO:0000256" key="7">
    <source>
        <dbReference type="ARBA" id="ARBA00022833"/>
    </source>
</evidence>
<dbReference type="SUPFAM" id="SSF64484">
    <property type="entry name" value="beta and beta-prime subunits of DNA dependent RNA-polymerase"/>
    <property type="match status" value="1"/>
</dbReference>
<accession>A0A8K0JQL8</accession>
<dbReference type="FunFam" id="2.40.40.20:FF:000019">
    <property type="entry name" value="DNA-directed RNA polymerase II subunit RPB1"/>
    <property type="match status" value="1"/>
</dbReference>
<dbReference type="CDD" id="cd02583">
    <property type="entry name" value="RNAP_III_RPC1_N"/>
    <property type="match status" value="1"/>
</dbReference>
<dbReference type="InterPro" id="IPR007066">
    <property type="entry name" value="RNA_pol_Rpb1_3"/>
</dbReference>
<dbReference type="InterPro" id="IPR038120">
    <property type="entry name" value="Rpb1_funnel_sf"/>
</dbReference>
<dbReference type="EMBL" id="JABELV010000011">
    <property type="protein sequence ID" value="KAG7571146.1"/>
    <property type="molecule type" value="Genomic_DNA"/>
</dbReference>
<dbReference type="EC" id="2.7.7.6" evidence="12"/>
<dbReference type="CDD" id="cd02736">
    <property type="entry name" value="RNAP_III_Rpc1_C"/>
    <property type="match status" value="1"/>
</dbReference>
<dbReference type="FunFam" id="1.10.274.100:FF:000005">
    <property type="entry name" value="DNA-directed RNA polymerase subunit"/>
    <property type="match status" value="1"/>
</dbReference>
<keyword evidence="4 12" id="KW-0808">Transferase</keyword>
<dbReference type="Gene3D" id="1.10.274.100">
    <property type="entry name" value="RNA polymerase Rpb1, domain 3"/>
    <property type="match status" value="1"/>
</dbReference>
<dbReference type="InterPro" id="IPR035698">
    <property type="entry name" value="RNAP_III_Rpc1_C"/>
</dbReference>
<dbReference type="PANTHER" id="PTHR48446">
    <property type="entry name" value="DNA-DIRECTED RNA POLYMERASE SUBUNIT BETA' N-TERMINAL SECTION"/>
    <property type="match status" value="1"/>
</dbReference>
<dbReference type="Gene3D" id="4.10.860.120">
    <property type="entry name" value="RNA polymerase II, clamp domain"/>
    <property type="match status" value="1"/>
</dbReference>
<evidence type="ECO:0000256" key="12">
    <source>
        <dbReference type="RuleBase" id="RU004279"/>
    </source>
</evidence>
<dbReference type="SMART" id="SM00663">
    <property type="entry name" value="RPOLA_N"/>
    <property type="match status" value="1"/>
</dbReference>
<organism evidence="14 15">
    <name type="scientific">Filobasidium floriforme</name>
    <dbReference type="NCBI Taxonomy" id="5210"/>
    <lineage>
        <taxon>Eukaryota</taxon>
        <taxon>Fungi</taxon>
        <taxon>Dikarya</taxon>
        <taxon>Basidiomycota</taxon>
        <taxon>Agaricomycotina</taxon>
        <taxon>Tremellomycetes</taxon>
        <taxon>Filobasidiales</taxon>
        <taxon>Filobasidiaceae</taxon>
        <taxon>Filobasidium</taxon>
    </lineage>
</organism>
<evidence type="ECO:0000313" key="14">
    <source>
        <dbReference type="EMBL" id="KAG7571146.1"/>
    </source>
</evidence>
<name>A0A8K0JQL8_9TREE</name>
<dbReference type="Gene3D" id="6.20.50.80">
    <property type="match status" value="1"/>
</dbReference>
<keyword evidence="15" id="KW-1185">Reference proteome</keyword>
<evidence type="ECO:0000256" key="6">
    <source>
        <dbReference type="ARBA" id="ARBA00022723"/>
    </source>
</evidence>
<keyword evidence="8" id="KW-0460">Magnesium</keyword>
<dbReference type="InterPro" id="IPR035697">
    <property type="entry name" value="RNAP_III_RPC1_N"/>
</dbReference>
<comment type="catalytic activity">
    <reaction evidence="11 12">
        <text>RNA(n) + a ribonucleoside 5'-triphosphate = RNA(n+1) + diphosphate</text>
        <dbReference type="Rhea" id="RHEA:21248"/>
        <dbReference type="Rhea" id="RHEA-COMP:14527"/>
        <dbReference type="Rhea" id="RHEA-COMP:17342"/>
        <dbReference type="ChEBI" id="CHEBI:33019"/>
        <dbReference type="ChEBI" id="CHEBI:61557"/>
        <dbReference type="ChEBI" id="CHEBI:140395"/>
        <dbReference type="EC" id="2.7.7.6"/>
    </reaction>
</comment>
<keyword evidence="3 12" id="KW-0240">DNA-directed RNA polymerase</keyword>
<comment type="subcellular location">
    <subcellularLocation>
        <location evidence="1">Nucleus</location>
    </subcellularLocation>
</comment>
<dbReference type="Gene3D" id="3.30.1490.180">
    <property type="entry name" value="RNA polymerase ii"/>
    <property type="match status" value="1"/>
</dbReference>
<dbReference type="GO" id="GO:0003899">
    <property type="term" value="F:DNA-directed RNA polymerase activity"/>
    <property type="evidence" value="ECO:0007669"/>
    <property type="project" value="UniProtKB-EC"/>
</dbReference>
<dbReference type="InterPro" id="IPR007081">
    <property type="entry name" value="RNA_pol_Rpb1_5"/>
</dbReference>
<keyword evidence="9 12" id="KW-0804">Transcription</keyword>
<dbReference type="Pfam" id="PF00623">
    <property type="entry name" value="RNA_pol_Rpb1_2"/>
    <property type="match status" value="1"/>
</dbReference>
<feature type="domain" description="RNA polymerase N-terminal" evidence="13">
    <location>
        <begin position="255"/>
        <end position="557"/>
    </location>
</feature>
<evidence type="ECO:0000313" key="15">
    <source>
        <dbReference type="Proteomes" id="UP000812966"/>
    </source>
</evidence>
<dbReference type="Pfam" id="PF05000">
    <property type="entry name" value="RNA_pol_Rpb1_4"/>
    <property type="match status" value="1"/>
</dbReference>
<comment type="caution">
    <text evidence="14">The sequence shown here is derived from an EMBL/GenBank/DDBJ whole genome shotgun (WGS) entry which is preliminary data.</text>
</comment>
<dbReference type="InterPro" id="IPR042102">
    <property type="entry name" value="RNA_pol_Rpb1_3_sf"/>
</dbReference>
<dbReference type="Pfam" id="PF04983">
    <property type="entry name" value="RNA_pol_Rpb1_3"/>
    <property type="match status" value="1"/>
</dbReference>
<dbReference type="Pfam" id="PF04997">
    <property type="entry name" value="RNA_pol_Rpb1_1"/>
    <property type="match status" value="1"/>
</dbReference>
<sequence>MGWRPPYEGNDKLYVSSNAPKRIKEIQFQPMKAQQIVRISEFQAVSHEMYQLGDAGKTPKVGGILDTRLGTSSKTGICSTCHLPLTDCVGHYAYIELPLPVYHIGYFRHCIKILQNICKKCSCVMLDFPQRRKYLGIFRRPGLDNMTRQARAKEVNNLCRAVRRCPSCDSVNGVVKKSGPLKISHEPFRNWKGEEELDEYKRGFQGILRDQPELGPYIGKPMIDVTAQMCLELFKGMSDEDVELLGMEPSIARPEDYLWQYISVPPTCIRPTVQQEDATNEDDLSVKLSEIIYCCSLIEASLKTGQGISLIMEQWEFLTLSVAMYVDSSTPTGSAMPNTKPIRGFCQRLKGKQGRFRGNLSGKRVDFSGRTVIGPDPNLNIDEVAVPVKVARKLTYPERVTDHNIDRLRKAILNGTNKHPGANYVIDKERGFKKALKFADIKEVARNLRIGDTVERHLHDGDMVLFNRQPSLHRLSIMCHRAKIRPWQTFRLNECACTPYNADFDGDEMNLHVPQTEEARTEALELMSVKANLVTPKNGEPIIAATQDFITAAYLLSIKDRFLDRAEFCQICTYFDDAGLEIDIPPPVIQKPIRLWTGKQVFNILMRPNKKTNIFVNLEAKCKTIQKPDPADQFLDDMAPNDGYLVIRNSEIMTGVFDKATVGDGKKNSVFGVMLRDYGPTVAAVAMNRLAKVSARWLANIGFSIGINDVTPSMMLVNTKERMVQEAYDVCDDYINQAKLGKLENLPGSTQEGTLETKISGTLSAVRAAVGDICMRELSRHNAPLIMATCGSKGSVINVAQMVALVGQQIIAGKRVPNGFDDRSLPHFEKKNRKPAAKGFVRNSFFSGLAPYEFLFHAISGREGLVDTAVKTAETGYMARRLMKALEDLVAHYDYTVRNSVGGIVQFEYGDDRLDPAELEGEAAPVAFPRTWSHALAITGREGVALLPYEVRKLAKDIMGSLHWFTVSTAMKNETENFIEQHIVNALASLRSKLGMFPASDARDDEIGREAILELDEDDLVAWYSNALKVTEGHIQCFLEQCRDKYLRAMIEPGSTVGAVAGQSIGEPGTQMTLKTFHFAGVASMNVTMGVPRIKEVINAVADITTPIITTCLDQPKSDVAARIVKGRIERTTLGDIASVIEEAWDKVAVFIGIHIDMDAIRKLQLELTLDDIKTALIAAPKLGIKHNQVVVVAQKNRLRIYIEEEDKFGRLKSLKRALPSVVVKGLAPIVRGIIKLDEKTKERELLCEGHALLEVMNTPGVLGVKTKSNNIMEMARVLGIEAARQTIYNEIQDVMKLYGLNIDPRHVYLLADQMTCKGQILGITRFGIQKSKDSVLMNSSFERSTDHLFDASLYGKTDAIDGVSECIIMGTPAKKAGTMLPHLIRKAPVLNPSKKLLFEDAWKSMASHRATDATEATMAMRRPVEAY</sequence>
<dbReference type="Gene3D" id="6.10.250.2940">
    <property type="match status" value="1"/>
</dbReference>
<dbReference type="InterPro" id="IPR007080">
    <property type="entry name" value="RNA_pol_Rpb1_1"/>
</dbReference>
<dbReference type="PANTHER" id="PTHR48446:SF1">
    <property type="entry name" value="DNA-DIRECTED RNA POLYMERASE SUBUNIT BETA' N-TERMINAL SECTION"/>
    <property type="match status" value="1"/>
</dbReference>
<evidence type="ECO:0000256" key="5">
    <source>
        <dbReference type="ARBA" id="ARBA00022695"/>
    </source>
</evidence>
<keyword evidence="6" id="KW-0479">Metal-binding</keyword>
<evidence type="ECO:0000256" key="1">
    <source>
        <dbReference type="ARBA" id="ARBA00004123"/>
    </source>
</evidence>
<evidence type="ECO:0000256" key="2">
    <source>
        <dbReference type="ARBA" id="ARBA00006460"/>
    </source>
</evidence>
<reference evidence="14" key="1">
    <citation type="submission" date="2020-04" db="EMBL/GenBank/DDBJ databases">
        <title>Analysis of mating type loci in Filobasidium floriforme.</title>
        <authorList>
            <person name="Nowrousian M."/>
        </authorList>
    </citation>
    <scope>NUCLEOTIDE SEQUENCE</scope>
    <source>
        <strain evidence="14">CBS 6242</strain>
    </source>
</reference>
<dbReference type="InterPro" id="IPR006592">
    <property type="entry name" value="RNA_pol_N"/>
</dbReference>
<proteinExistence type="inferred from homology"/>
<protein>
    <recommendedName>
        <fullName evidence="12">DNA-directed RNA polymerase subunit</fullName>
        <ecNumber evidence="12">2.7.7.6</ecNumber>
    </recommendedName>
</protein>
<gene>
    <name evidence="14" type="ORF">FFLO_00971</name>
</gene>
<dbReference type="GO" id="GO:0003677">
    <property type="term" value="F:DNA binding"/>
    <property type="evidence" value="ECO:0007669"/>
    <property type="project" value="InterPro"/>
</dbReference>
<dbReference type="GO" id="GO:0046872">
    <property type="term" value="F:metal ion binding"/>
    <property type="evidence" value="ECO:0007669"/>
    <property type="project" value="UniProtKB-KW"/>
</dbReference>
<evidence type="ECO:0000256" key="3">
    <source>
        <dbReference type="ARBA" id="ARBA00022478"/>
    </source>
</evidence>
<dbReference type="Pfam" id="PF04998">
    <property type="entry name" value="RNA_pol_Rpb1_5"/>
    <property type="match status" value="1"/>
</dbReference>
<evidence type="ECO:0000256" key="4">
    <source>
        <dbReference type="ARBA" id="ARBA00022679"/>
    </source>
</evidence>
<evidence type="ECO:0000256" key="9">
    <source>
        <dbReference type="ARBA" id="ARBA00023163"/>
    </source>
</evidence>
<dbReference type="InterPro" id="IPR000722">
    <property type="entry name" value="RNA_pol_asu"/>
</dbReference>
<dbReference type="GO" id="GO:0005634">
    <property type="term" value="C:nucleus"/>
    <property type="evidence" value="ECO:0007669"/>
    <property type="project" value="UniProtKB-SubCell"/>
</dbReference>
<keyword evidence="7" id="KW-0862">Zinc</keyword>
<comment type="similarity">
    <text evidence="2 12">Belongs to the RNA polymerase beta' chain family.</text>
</comment>
<dbReference type="InterPro" id="IPR015700">
    <property type="entry name" value="RPC1"/>
</dbReference>
<keyword evidence="5 12" id="KW-0548">Nucleotidyltransferase</keyword>
<dbReference type="GO" id="GO:0000428">
    <property type="term" value="C:DNA-directed RNA polymerase complex"/>
    <property type="evidence" value="ECO:0007669"/>
    <property type="project" value="UniProtKB-KW"/>
</dbReference>
<dbReference type="InterPro" id="IPR044893">
    <property type="entry name" value="RNA_pol_Rpb1_clamp_domain"/>
</dbReference>
<dbReference type="NCBIfam" id="NF006336">
    <property type="entry name" value="PRK08566.1"/>
    <property type="match status" value="1"/>
</dbReference>
<dbReference type="Gene3D" id="2.40.40.20">
    <property type="match status" value="1"/>
</dbReference>
<keyword evidence="10" id="KW-0539">Nucleus</keyword>
<evidence type="ECO:0000256" key="11">
    <source>
        <dbReference type="ARBA" id="ARBA00048552"/>
    </source>
</evidence>
<dbReference type="Proteomes" id="UP000812966">
    <property type="component" value="Unassembled WGS sequence"/>
</dbReference>
<dbReference type="Gene3D" id="1.10.150.390">
    <property type="match status" value="1"/>
</dbReference>
<dbReference type="GO" id="GO:0006351">
    <property type="term" value="P:DNA-templated transcription"/>
    <property type="evidence" value="ECO:0007669"/>
    <property type="project" value="InterPro"/>
</dbReference>
<dbReference type="Gene3D" id="1.10.132.30">
    <property type="match status" value="1"/>
</dbReference>
<evidence type="ECO:0000259" key="13">
    <source>
        <dbReference type="SMART" id="SM00663"/>
    </source>
</evidence>
<comment type="function">
    <text evidence="12">DNA-dependent RNA polymerase catalyzes the transcription of DNA into RNA using the four ribonucleoside triphosphates as substrates.</text>
</comment>
<dbReference type="FunFam" id="3.30.1490.180:FF:000002">
    <property type="entry name" value="DNA-directed RNA polymerase subunit"/>
    <property type="match status" value="1"/>
</dbReference>